<evidence type="ECO:0000259" key="2">
    <source>
        <dbReference type="Pfam" id="PF23247"/>
    </source>
</evidence>
<evidence type="ECO:0000313" key="3">
    <source>
        <dbReference type="EMBL" id="GKU99313.1"/>
    </source>
</evidence>
<dbReference type="SUPFAM" id="SSF52058">
    <property type="entry name" value="L domain-like"/>
    <property type="match status" value="1"/>
</dbReference>
<proteinExistence type="predicted"/>
<organism evidence="3 4">
    <name type="scientific">Rubroshorea leprosula</name>
    <dbReference type="NCBI Taxonomy" id="152421"/>
    <lineage>
        <taxon>Eukaryota</taxon>
        <taxon>Viridiplantae</taxon>
        <taxon>Streptophyta</taxon>
        <taxon>Embryophyta</taxon>
        <taxon>Tracheophyta</taxon>
        <taxon>Spermatophyta</taxon>
        <taxon>Magnoliopsida</taxon>
        <taxon>eudicotyledons</taxon>
        <taxon>Gunneridae</taxon>
        <taxon>Pentapetalae</taxon>
        <taxon>rosids</taxon>
        <taxon>malvids</taxon>
        <taxon>Malvales</taxon>
        <taxon>Dipterocarpaceae</taxon>
        <taxon>Rubroshorea</taxon>
    </lineage>
</organism>
<dbReference type="EMBL" id="BPVZ01000014">
    <property type="protein sequence ID" value="GKU99313.1"/>
    <property type="molecule type" value="Genomic_DNA"/>
</dbReference>
<evidence type="ECO:0000313" key="4">
    <source>
        <dbReference type="Proteomes" id="UP001054252"/>
    </source>
</evidence>
<comment type="caution">
    <text evidence="3">The sequence shown here is derived from an EMBL/GenBank/DDBJ whole genome shotgun (WGS) entry which is preliminary data.</text>
</comment>
<keyword evidence="4" id="KW-1185">Reference proteome</keyword>
<feature type="domain" description="Disease resistance protein At4g27190-like leucine-rich repeats" evidence="2">
    <location>
        <begin position="128"/>
        <end position="265"/>
    </location>
</feature>
<dbReference type="PANTHER" id="PTHR36766">
    <property type="entry name" value="PLANT BROAD-SPECTRUM MILDEW RESISTANCE PROTEIN RPW8"/>
    <property type="match status" value="1"/>
</dbReference>
<name>A0AAV5IHD7_9ROSI</name>
<keyword evidence="1" id="KW-0611">Plant defense</keyword>
<protein>
    <recommendedName>
        <fullName evidence="2">Disease resistance protein At4g27190-like leucine-rich repeats domain-containing protein</fullName>
    </recommendedName>
</protein>
<dbReference type="Proteomes" id="UP001054252">
    <property type="component" value="Unassembled WGS sequence"/>
</dbReference>
<dbReference type="AlphaFoldDB" id="A0AAV5IHD7"/>
<dbReference type="InterPro" id="IPR057135">
    <property type="entry name" value="At4g27190-like_LRR"/>
</dbReference>
<dbReference type="InterPro" id="IPR032675">
    <property type="entry name" value="LRR_dom_sf"/>
</dbReference>
<evidence type="ECO:0000256" key="1">
    <source>
        <dbReference type="ARBA" id="ARBA00022821"/>
    </source>
</evidence>
<dbReference type="GO" id="GO:0006952">
    <property type="term" value="P:defense response"/>
    <property type="evidence" value="ECO:0007669"/>
    <property type="project" value="UniProtKB-KW"/>
</dbReference>
<dbReference type="Gene3D" id="3.80.10.10">
    <property type="entry name" value="Ribonuclease Inhibitor"/>
    <property type="match status" value="3"/>
</dbReference>
<dbReference type="PANTHER" id="PTHR36766:SF70">
    <property type="entry name" value="DISEASE RESISTANCE PROTEIN RGA4"/>
    <property type="match status" value="1"/>
</dbReference>
<accession>A0AAV5IHD7</accession>
<sequence length="296" mass="33470">MPIMIGLSSLQQLLIQNCLELTRIGDGAFAFPASLRQLSIWSCPRLETIGESISTLTCLEELNLIECKDLRPIPSVNGLSSLKKLWIEGCSSVVSLPNGLSSRTALKVLAMVSCPNLISIFEDLKDLHSMVRLNIFGCENLSIPEESFSCLVCLEYLGIGGFSKELEEFPYLNSIHHLHASLQKLWLSGWEKLTYLPPQIQHLPSLRKLSIYTFNQVEALPEWLGSFSSLQSLEIWHCAKLKYLPSAQAMQRLSKLQNLLIVHCRELEGRCEKETGLEWFKISHVPNIEIHKVRIQ</sequence>
<reference evidence="3 4" key="1">
    <citation type="journal article" date="2021" name="Commun. Biol.">
        <title>The genome of Shorea leprosula (Dipterocarpaceae) highlights the ecological relevance of drought in aseasonal tropical rainforests.</title>
        <authorList>
            <person name="Ng K.K.S."/>
            <person name="Kobayashi M.J."/>
            <person name="Fawcett J.A."/>
            <person name="Hatakeyama M."/>
            <person name="Paape T."/>
            <person name="Ng C.H."/>
            <person name="Ang C.C."/>
            <person name="Tnah L.H."/>
            <person name="Lee C.T."/>
            <person name="Nishiyama T."/>
            <person name="Sese J."/>
            <person name="O'Brien M.J."/>
            <person name="Copetti D."/>
            <person name="Mohd Noor M.I."/>
            <person name="Ong R.C."/>
            <person name="Putra M."/>
            <person name="Sireger I.Z."/>
            <person name="Indrioko S."/>
            <person name="Kosugi Y."/>
            <person name="Izuno A."/>
            <person name="Isagi Y."/>
            <person name="Lee S.L."/>
            <person name="Shimizu K.K."/>
        </authorList>
    </citation>
    <scope>NUCLEOTIDE SEQUENCE [LARGE SCALE GENOMIC DNA]</scope>
    <source>
        <strain evidence="3">214</strain>
    </source>
</reference>
<gene>
    <name evidence="3" type="ORF">SLEP1_g12181</name>
</gene>
<dbReference type="Pfam" id="PF23247">
    <property type="entry name" value="LRR_RPS2"/>
    <property type="match status" value="1"/>
</dbReference>